<feature type="transmembrane region" description="Helical" evidence="8">
    <location>
        <begin position="98"/>
        <end position="119"/>
    </location>
</feature>
<dbReference type="PANTHER" id="PTHR30330">
    <property type="entry name" value="AGSS FAMILY TRANSPORTER, SODIUM-ALANINE"/>
    <property type="match status" value="1"/>
</dbReference>
<evidence type="ECO:0000256" key="4">
    <source>
        <dbReference type="ARBA" id="ARBA00022475"/>
    </source>
</evidence>
<evidence type="ECO:0000256" key="7">
    <source>
        <dbReference type="ARBA" id="ARBA00023136"/>
    </source>
</evidence>
<reference evidence="9 10" key="1">
    <citation type="submission" date="2015-09" db="EMBL/GenBank/DDBJ databases">
        <authorList>
            <consortium name="Pathogen Informatics"/>
        </authorList>
    </citation>
    <scope>NUCLEOTIDE SEQUENCE [LARGE SCALE GENOMIC DNA]</scope>
    <source>
        <strain evidence="9 10">2789STDY5834876</strain>
    </source>
</reference>
<evidence type="ECO:0000256" key="3">
    <source>
        <dbReference type="ARBA" id="ARBA00022448"/>
    </source>
</evidence>
<feature type="transmembrane region" description="Helical" evidence="8">
    <location>
        <begin position="419"/>
        <end position="438"/>
    </location>
</feature>
<dbReference type="NCBIfam" id="TIGR00835">
    <property type="entry name" value="agcS"/>
    <property type="match status" value="1"/>
</dbReference>
<organism evidence="9 10">
    <name type="scientific">Faecalicatena contorta</name>
    <dbReference type="NCBI Taxonomy" id="39482"/>
    <lineage>
        <taxon>Bacteria</taxon>
        <taxon>Bacillati</taxon>
        <taxon>Bacillota</taxon>
        <taxon>Clostridia</taxon>
        <taxon>Lachnospirales</taxon>
        <taxon>Lachnospiraceae</taxon>
        <taxon>Faecalicatena</taxon>
    </lineage>
</organism>
<evidence type="ECO:0000256" key="6">
    <source>
        <dbReference type="ARBA" id="ARBA00022989"/>
    </source>
</evidence>
<feature type="transmembrane region" description="Helical" evidence="8">
    <location>
        <begin position="357"/>
        <end position="375"/>
    </location>
</feature>
<evidence type="ECO:0000313" key="9">
    <source>
        <dbReference type="EMBL" id="CUO31331.1"/>
    </source>
</evidence>
<comment type="similarity">
    <text evidence="2 8">Belongs to the alanine or glycine:cation symporter (AGCS) (TC 2.A.25) family.</text>
</comment>
<keyword evidence="5 8" id="KW-0812">Transmembrane</keyword>
<evidence type="ECO:0000256" key="1">
    <source>
        <dbReference type="ARBA" id="ARBA00004651"/>
    </source>
</evidence>
<evidence type="ECO:0000256" key="2">
    <source>
        <dbReference type="ARBA" id="ARBA00009261"/>
    </source>
</evidence>
<feature type="transmembrane region" description="Helical" evidence="8">
    <location>
        <begin position="20"/>
        <end position="43"/>
    </location>
</feature>
<dbReference type="PRINTS" id="PR00175">
    <property type="entry name" value="NAALASMPORT"/>
</dbReference>
<dbReference type="PANTHER" id="PTHR30330:SF3">
    <property type="entry name" value="TRANSCRIPTIONAL REGULATOR, LRP FAMILY"/>
    <property type="match status" value="1"/>
</dbReference>
<feature type="transmembrane region" description="Helical" evidence="8">
    <location>
        <begin position="149"/>
        <end position="169"/>
    </location>
</feature>
<feature type="transmembrane region" description="Helical" evidence="8">
    <location>
        <begin position="213"/>
        <end position="232"/>
    </location>
</feature>
<comment type="subcellular location">
    <subcellularLocation>
        <location evidence="1 8">Cell membrane</location>
        <topology evidence="1 8">Multi-pass membrane protein</topology>
    </subcellularLocation>
</comment>
<feature type="transmembrane region" description="Helical" evidence="8">
    <location>
        <begin position="238"/>
        <end position="265"/>
    </location>
</feature>
<keyword evidence="8" id="KW-0769">Symport</keyword>
<protein>
    <submittedName>
        <fullName evidence="9">Na+/alanine symporter</fullName>
    </submittedName>
</protein>
<feature type="transmembrane region" description="Helical" evidence="8">
    <location>
        <begin position="395"/>
        <end position="413"/>
    </location>
</feature>
<accession>A0A174E0K8</accession>
<feature type="transmembrane region" description="Helical" evidence="8">
    <location>
        <begin position="181"/>
        <end position="201"/>
    </location>
</feature>
<dbReference type="AlphaFoldDB" id="A0A174E0K8"/>
<dbReference type="GO" id="GO:0005886">
    <property type="term" value="C:plasma membrane"/>
    <property type="evidence" value="ECO:0007669"/>
    <property type="project" value="UniProtKB-SubCell"/>
</dbReference>
<dbReference type="InterPro" id="IPR001463">
    <property type="entry name" value="Na/Ala_symport"/>
</dbReference>
<proteinExistence type="inferred from homology"/>
<keyword evidence="4 8" id="KW-1003">Cell membrane</keyword>
<dbReference type="Proteomes" id="UP000095544">
    <property type="component" value="Unassembled WGS sequence"/>
</dbReference>
<name>A0A174E0K8_9FIRM</name>
<dbReference type="Pfam" id="PF01235">
    <property type="entry name" value="Na_Ala_symp"/>
    <property type="match status" value="1"/>
</dbReference>
<evidence type="ECO:0000256" key="8">
    <source>
        <dbReference type="RuleBase" id="RU363064"/>
    </source>
</evidence>
<sequence length="454" mass="48175">MRGYDMETLSQIMKSIYGYLWGMPMLVVLLGTHLYFTVRLGFIQRKIPLGIRLSFSKKEAGDDGISPFSALATALAATIGTGNIVGISAAIAIGGPGAVFWCWLTGVFGIATCYAECFLSAKYKIRRPDGSYTGGPMYVMEKVLHQKSAAVVFAVSTILASLGMGSSVQSHSICAAVQVEFPISPSIIGIIAAVLVGAVMLGGAKQISKVCTYLVPFMSVFYFGGCLFLIWINRAYLGAALAVIVKSAFTSKSVFGGLAGTAVMVGMRTGISKGLFTNEAGLGSIPMTAAASRTSSPVKQGIISMTGPFWDTVVMCAITGIAIVSSMLSEPGIYIGAADDQLCFLAFEKLPIGGSTMLSVSLVLFAYASIIGWSYYGECAVQYLWGNKKILPFRIAYIAAVYLGAVMSLDLVWTVSDLFNSFMAIPNILCIWMLRKVVIRETGASFGSVRGGGR</sequence>
<dbReference type="STRING" id="39482.ERS852491_01836"/>
<dbReference type="EMBL" id="CYZU01000014">
    <property type="protein sequence ID" value="CUO31331.1"/>
    <property type="molecule type" value="Genomic_DNA"/>
</dbReference>
<evidence type="ECO:0000256" key="5">
    <source>
        <dbReference type="ARBA" id="ARBA00022692"/>
    </source>
</evidence>
<keyword evidence="6 8" id="KW-1133">Transmembrane helix</keyword>
<keyword evidence="7 8" id="KW-0472">Membrane</keyword>
<keyword evidence="3 8" id="KW-0813">Transport</keyword>
<dbReference type="GO" id="GO:0005283">
    <property type="term" value="F:amino acid:sodium symporter activity"/>
    <property type="evidence" value="ECO:0007669"/>
    <property type="project" value="InterPro"/>
</dbReference>
<evidence type="ECO:0000313" key="10">
    <source>
        <dbReference type="Proteomes" id="UP000095544"/>
    </source>
</evidence>
<feature type="transmembrane region" description="Helical" evidence="8">
    <location>
        <begin position="309"/>
        <end position="328"/>
    </location>
</feature>
<gene>
    <name evidence="9" type="ORF">ERS852491_01836</name>
</gene>
<feature type="transmembrane region" description="Helical" evidence="8">
    <location>
        <begin position="64"/>
        <end position="92"/>
    </location>
</feature>